<proteinExistence type="predicted"/>
<keyword evidence="1" id="KW-0732">Signal</keyword>
<dbReference type="Proteomes" id="UP000250321">
    <property type="component" value="Unassembled WGS sequence"/>
</dbReference>
<reference evidence="2 3" key="1">
    <citation type="submission" date="2018-02" db="EMBL/GenBank/DDBJ databases">
        <title>Draft genome of wild Prunus yedoensis var. nudiflora.</title>
        <authorList>
            <person name="Baek S."/>
            <person name="Kim J.-H."/>
            <person name="Choi K."/>
            <person name="Kim G.-B."/>
            <person name="Cho A."/>
            <person name="Jang H."/>
            <person name="Shin C.-H."/>
            <person name="Yu H.-J."/>
            <person name="Mun J.-H."/>
        </authorList>
    </citation>
    <scope>NUCLEOTIDE SEQUENCE [LARGE SCALE GENOMIC DNA]</scope>
    <source>
        <strain evidence="3">cv. Jeju island</strain>
        <tissue evidence="2">Leaf</tissue>
    </source>
</reference>
<dbReference type="AlphaFoldDB" id="A0A314ZVN0"/>
<evidence type="ECO:0000313" key="2">
    <source>
        <dbReference type="EMBL" id="PQQ05886.1"/>
    </source>
</evidence>
<evidence type="ECO:0000256" key="1">
    <source>
        <dbReference type="SAM" id="SignalP"/>
    </source>
</evidence>
<comment type="caution">
    <text evidence="2">The sequence shown here is derived from an EMBL/GenBank/DDBJ whole genome shotgun (WGS) entry which is preliminary data.</text>
</comment>
<sequence length="59" mass="6472">MDASVLRAVVLMNMLVLSMAQADTNAGPNDNPLGQVDDISTMWKVSWIHAMRVASRITK</sequence>
<organism evidence="2 3">
    <name type="scientific">Prunus yedoensis var. nudiflora</name>
    <dbReference type="NCBI Taxonomy" id="2094558"/>
    <lineage>
        <taxon>Eukaryota</taxon>
        <taxon>Viridiplantae</taxon>
        <taxon>Streptophyta</taxon>
        <taxon>Embryophyta</taxon>
        <taxon>Tracheophyta</taxon>
        <taxon>Spermatophyta</taxon>
        <taxon>Magnoliopsida</taxon>
        <taxon>eudicotyledons</taxon>
        <taxon>Gunneridae</taxon>
        <taxon>Pentapetalae</taxon>
        <taxon>rosids</taxon>
        <taxon>fabids</taxon>
        <taxon>Rosales</taxon>
        <taxon>Rosaceae</taxon>
        <taxon>Amygdaloideae</taxon>
        <taxon>Amygdaleae</taxon>
        <taxon>Prunus</taxon>
    </lineage>
</organism>
<keyword evidence="3" id="KW-1185">Reference proteome</keyword>
<evidence type="ECO:0000313" key="3">
    <source>
        <dbReference type="Proteomes" id="UP000250321"/>
    </source>
</evidence>
<accession>A0A314ZVN0</accession>
<name>A0A314ZVN0_PRUYE</name>
<dbReference type="EMBL" id="PJQY01001032">
    <property type="protein sequence ID" value="PQQ05886.1"/>
    <property type="molecule type" value="Genomic_DNA"/>
</dbReference>
<feature type="chain" id="PRO_5016337270" evidence="1">
    <location>
        <begin position="23"/>
        <end position="59"/>
    </location>
</feature>
<protein>
    <submittedName>
        <fullName evidence="2">Uncharacterized protein</fullName>
    </submittedName>
</protein>
<feature type="signal peptide" evidence="1">
    <location>
        <begin position="1"/>
        <end position="22"/>
    </location>
</feature>
<gene>
    <name evidence="2" type="ORF">Pyn_22345</name>
</gene>